<dbReference type="OrthoDB" id="2413930at2759"/>
<proteinExistence type="predicted"/>
<dbReference type="AlphaFoldDB" id="A0A8H4B448"/>
<evidence type="ECO:0000313" key="2">
    <source>
        <dbReference type="Proteomes" id="UP000439903"/>
    </source>
</evidence>
<protein>
    <submittedName>
        <fullName evidence="1">Uncharacterized protein</fullName>
    </submittedName>
</protein>
<name>A0A8H4B448_GIGMA</name>
<dbReference type="InterPro" id="IPR036322">
    <property type="entry name" value="WD40_repeat_dom_sf"/>
</dbReference>
<sequence>MSSSKSEDQTEISIDNTPHGGNKIDRYVLSPNMKCIATISKNDKSIVVWSISDELIVNYDSSLNVNDLEHALNTDNFCKMPDYNFENIFYYSDVLLGISNCKQVIIKLFHGFAIDFAIIDIRTKLKQILIAQGLEGLTESVAFLENEDLVIIKLWPVYRAYIFSKPNINGKQKWTCKNSIELEKNVDFCHISKKGKLFMCFNRTMPVVMQWDLITRKFDMQYILDLNSYISSILMLMELSSDNTLLAISNHHSFAGGHVVCVYLTKSGMMIANGRYFYVKL</sequence>
<keyword evidence="2" id="KW-1185">Reference proteome</keyword>
<reference evidence="1 2" key="1">
    <citation type="journal article" date="2019" name="Environ. Microbiol.">
        <title>At the nexus of three kingdoms: the genome of the mycorrhizal fungus Gigaspora margarita provides insights into plant, endobacterial and fungal interactions.</title>
        <authorList>
            <person name="Venice F."/>
            <person name="Ghignone S."/>
            <person name="Salvioli di Fossalunga A."/>
            <person name="Amselem J."/>
            <person name="Novero M."/>
            <person name="Xianan X."/>
            <person name="Sedzielewska Toro K."/>
            <person name="Morin E."/>
            <person name="Lipzen A."/>
            <person name="Grigoriev I.V."/>
            <person name="Henrissat B."/>
            <person name="Martin F.M."/>
            <person name="Bonfante P."/>
        </authorList>
    </citation>
    <scope>NUCLEOTIDE SEQUENCE [LARGE SCALE GENOMIC DNA]</scope>
    <source>
        <strain evidence="1 2">BEG34</strain>
    </source>
</reference>
<gene>
    <name evidence="1" type="ORF">F8M41_009296</name>
</gene>
<comment type="caution">
    <text evidence="1">The sequence shown here is derived from an EMBL/GenBank/DDBJ whole genome shotgun (WGS) entry which is preliminary data.</text>
</comment>
<dbReference type="EMBL" id="WTPW01000021">
    <property type="protein sequence ID" value="KAF0558405.1"/>
    <property type="molecule type" value="Genomic_DNA"/>
</dbReference>
<organism evidence="1 2">
    <name type="scientific">Gigaspora margarita</name>
    <dbReference type="NCBI Taxonomy" id="4874"/>
    <lineage>
        <taxon>Eukaryota</taxon>
        <taxon>Fungi</taxon>
        <taxon>Fungi incertae sedis</taxon>
        <taxon>Mucoromycota</taxon>
        <taxon>Glomeromycotina</taxon>
        <taxon>Glomeromycetes</taxon>
        <taxon>Diversisporales</taxon>
        <taxon>Gigasporaceae</taxon>
        <taxon>Gigaspora</taxon>
    </lineage>
</organism>
<dbReference type="SUPFAM" id="SSF50978">
    <property type="entry name" value="WD40 repeat-like"/>
    <property type="match status" value="1"/>
</dbReference>
<evidence type="ECO:0000313" key="1">
    <source>
        <dbReference type="EMBL" id="KAF0558405.1"/>
    </source>
</evidence>
<accession>A0A8H4B448</accession>
<dbReference type="Proteomes" id="UP000439903">
    <property type="component" value="Unassembled WGS sequence"/>
</dbReference>